<protein>
    <recommendedName>
        <fullName evidence="2">histidine kinase</fullName>
        <ecNumber evidence="2">2.7.13.3</ecNumber>
    </recommendedName>
</protein>
<dbReference type="PANTHER" id="PTHR43065">
    <property type="entry name" value="SENSOR HISTIDINE KINASE"/>
    <property type="match status" value="1"/>
</dbReference>
<evidence type="ECO:0000313" key="10">
    <source>
        <dbReference type="Proteomes" id="UP000197468"/>
    </source>
</evidence>
<dbReference type="InterPro" id="IPR003661">
    <property type="entry name" value="HisK_dim/P_dom"/>
</dbReference>
<sequence>MADHAFASTSAVSPPRRKFFASISAKLRGLVALMALSSLLLSGFAGYAVFKAEKESTVHAAGQTAQALASVVERELAVRSALLTGLAASPSLRRGELSVFWDEAKLVERDPVDVIVLTDADGKDRLSTASPPNEQQLGPTRFAAAGGANKNVSDLLPAAERQGAAFGVRVPVEVNGQPMYLGLYSNVSQLQSLFKEQPLPDGWLGTVMDSRGYVVARTVDAQRRIGQRISEYTRTAVATARQGVVKTNNLDGEPVFGVFSKAAGSDWLVIVSLSRSRLAQGAWLAFGVTLAMSLGFAFLTLSVARRITHSVLSPLRELSKQATLLGEGHSVPECSTGIPEIDPVQSALARASRERQEADQRLRSEVEAAVSASKAVQEGAVRSQKLEALGRLTGGIAHDFNNLLQTMTTGLLLARRLSQDPRGSKALEACQRATERAAQLTRQLLSLGRRKGGHQAVVDVETEVDDLVPLLRGAAGSSIELAFEIAKPLGTVKTDPVHLELAVLNLVLNARDAMSGKGHITIEASVHGPGELPEGLVDQPFVRLAVVDDGEGMSAEQASRAFEPFFTTKEVGKGTGLGLAQVYAFATQSGGTVTLQSEPGEGARVTIWLPQSSSSADAAPASPAGGTAPCIQFSGSVLLVEDDDLVREVTAQALAEHGFSVTTATTADEALALLQTGVDVDVLLSDIVMPGTRSGVDLARTLAVLRPALPVILASGHPIRIEEAPDVVFVPKPYEIDRVARRLASAMDTARASSDSGFASLDDAPRPGRSASS</sequence>
<dbReference type="InterPro" id="IPR003594">
    <property type="entry name" value="HATPase_dom"/>
</dbReference>
<dbReference type="InterPro" id="IPR001789">
    <property type="entry name" value="Sig_transdc_resp-reg_receiver"/>
</dbReference>
<dbReference type="OrthoDB" id="9177042at2"/>
<dbReference type="SUPFAM" id="SSF52172">
    <property type="entry name" value="CheY-like"/>
    <property type="match status" value="1"/>
</dbReference>
<keyword evidence="6" id="KW-0812">Transmembrane</keyword>
<dbReference type="RefSeq" id="WP_088385813.1">
    <property type="nucleotide sequence ID" value="NZ_NIOF01000006.1"/>
</dbReference>
<gene>
    <name evidence="9" type="ORF">CDN99_15770</name>
</gene>
<dbReference type="Pfam" id="PF02518">
    <property type="entry name" value="HATPase_c"/>
    <property type="match status" value="1"/>
</dbReference>
<reference evidence="9 10" key="1">
    <citation type="journal article" date="2008" name="Int. J. Syst. Evol. Microbiol.">
        <title>Description of Roseateles aquatilis sp. nov. and Roseateles terrae sp. nov., in the class Betaproteobacteria, and emended description of the genus Roseateles.</title>
        <authorList>
            <person name="Gomila M."/>
            <person name="Bowien B."/>
            <person name="Falsen E."/>
            <person name="Moore E.R."/>
            <person name="Lalucat J."/>
        </authorList>
    </citation>
    <scope>NUCLEOTIDE SEQUENCE [LARGE SCALE GENOMIC DNA]</scope>
    <source>
        <strain evidence="9 10">CCUG 48205</strain>
    </source>
</reference>
<feature type="transmembrane region" description="Helical" evidence="6">
    <location>
        <begin position="282"/>
        <end position="304"/>
    </location>
</feature>
<evidence type="ECO:0000259" key="8">
    <source>
        <dbReference type="PROSITE" id="PS50110"/>
    </source>
</evidence>
<dbReference type="SUPFAM" id="SSF55874">
    <property type="entry name" value="ATPase domain of HSP90 chaperone/DNA topoisomerase II/histidine kinase"/>
    <property type="match status" value="1"/>
</dbReference>
<evidence type="ECO:0000313" key="9">
    <source>
        <dbReference type="EMBL" id="OWQ88926.1"/>
    </source>
</evidence>
<accession>A0A246J8P4</accession>
<feature type="transmembrane region" description="Helical" evidence="6">
    <location>
        <begin position="30"/>
        <end position="50"/>
    </location>
</feature>
<dbReference type="SUPFAM" id="SSF47384">
    <property type="entry name" value="Homodimeric domain of signal transducing histidine kinase"/>
    <property type="match status" value="1"/>
</dbReference>
<evidence type="ECO:0000256" key="1">
    <source>
        <dbReference type="ARBA" id="ARBA00000085"/>
    </source>
</evidence>
<keyword evidence="10" id="KW-1185">Reference proteome</keyword>
<keyword evidence="6" id="KW-1133">Transmembrane helix</keyword>
<dbReference type="InterPro" id="IPR004358">
    <property type="entry name" value="Sig_transdc_His_kin-like_C"/>
</dbReference>
<name>A0A246J8P4_9BURK</name>
<comment type="catalytic activity">
    <reaction evidence="1">
        <text>ATP + protein L-histidine = ADP + protein N-phospho-L-histidine.</text>
        <dbReference type="EC" id="2.7.13.3"/>
    </reaction>
</comment>
<dbReference type="InterPro" id="IPR036097">
    <property type="entry name" value="HisK_dim/P_sf"/>
</dbReference>
<organism evidence="9 10">
    <name type="scientific">Roseateles aquatilis</name>
    <dbReference type="NCBI Taxonomy" id="431061"/>
    <lineage>
        <taxon>Bacteria</taxon>
        <taxon>Pseudomonadati</taxon>
        <taxon>Pseudomonadota</taxon>
        <taxon>Betaproteobacteria</taxon>
        <taxon>Burkholderiales</taxon>
        <taxon>Sphaerotilaceae</taxon>
        <taxon>Roseateles</taxon>
    </lineage>
</organism>
<dbReference type="Proteomes" id="UP000197468">
    <property type="component" value="Unassembled WGS sequence"/>
</dbReference>
<dbReference type="PROSITE" id="PS50110">
    <property type="entry name" value="RESPONSE_REGULATORY"/>
    <property type="match status" value="1"/>
</dbReference>
<dbReference type="AlphaFoldDB" id="A0A246J8P4"/>
<dbReference type="EC" id="2.7.13.3" evidence="2"/>
<evidence type="ECO:0000256" key="6">
    <source>
        <dbReference type="SAM" id="Phobius"/>
    </source>
</evidence>
<evidence type="ECO:0000256" key="2">
    <source>
        <dbReference type="ARBA" id="ARBA00012438"/>
    </source>
</evidence>
<keyword evidence="3 4" id="KW-0597">Phosphoprotein</keyword>
<feature type="domain" description="Response regulatory" evidence="8">
    <location>
        <begin position="636"/>
        <end position="747"/>
    </location>
</feature>
<evidence type="ECO:0000256" key="5">
    <source>
        <dbReference type="SAM" id="MobiDB-lite"/>
    </source>
</evidence>
<dbReference type="PROSITE" id="PS50109">
    <property type="entry name" value="HIS_KIN"/>
    <property type="match status" value="1"/>
</dbReference>
<evidence type="ECO:0000259" key="7">
    <source>
        <dbReference type="PROSITE" id="PS50109"/>
    </source>
</evidence>
<feature type="domain" description="Histidine kinase" evidence="7">
    <location>
        <begin position="395"/>
        <end position="613"/>
    </location>
</feature>
<evidence type="ECO:0000256" key="3">
    <source>
        <dbReference type="ARBA" id="ARBA00022553"/>
    </source>
</evidence>
<feature type="region of interest" description="Disordered" evidence="5">
    <location>
        <begin position="749"/>
        <end position="773"/>
    </location>
</feature>
<feature type="modified residue" description="4-aspartylphosphate" evidence="4">
    <location>
        <position position="686"/>
    </location>
</feature>
<dbReference type="GO" id="GO:0000155">
    <property type="term" value="F:phosphorelay sensor kinase activity"/>
    <property type="evidence" value="ECO:0007669"/>
    <property type="project" value="InterPro"/>
</dbReference>
<dbReference type="PANTHER" id="PTHR43065:SF42">
    <property type="entry name" value="TWO-COMPONENT SENSOR PPRA"/>
    <property type="match status" value="1"/>
</dbReference>
<dbReference type="InterPro" id="IPR036890">
    <property type="entry name" value="HATPase_C_sf"/>
</dbReference>
<dbReference type="InterPro" id="IPR011006">
    <property type="entry name" value="CheY-like_superfamily"/>
</dbReference>
<dbReference type="SMART" id="SM00448">
    <property type="entry name" value="REC"/>
    <property type="match status" value="1"/>
</dbReference>
<dbReference type="Gene3D" id="3.40.50.2300">
    <property type="match status" value="1"/>
</dbReference>
<dbReference type="EMBL" id="NIOF01000006">
    <property type="protein sequence ID" value="OWQ88926.1"/>
    <property type="molecule type" value="Genomic_DNA"/>
</dbReference>
<dbReference type="Pfam" id="PF00072">
    <property type="entry name" value="Response_reg"/>
    <property type="match status" value="1"/>
</dbReference>
<dbReference type="InterPro" id="IPR005467">
    <property type="entry name" value="His_kinase_dom"/>
</dbReference>
<comment type="caution">
    <text evidence="9">The sequence shown here is derived from an EMBL/GenBank/DDBJ whole genome shotgun (WGS) entry which is preliminary data.</text>
</comment>
<dbReference type="SMART" id="SM00387">
    <property type="entry name" value="HATPase_c"/>
    <property type="match status" value="1"/>
</dbReference>
<proteinExistence type="predicted"/>
<dbReference type="Gene3D" id="3.30.565.10">
    <property type="entry name" value="Histidine kinase-like ATPase, C-terminal domain"/>
    <property type="match status" value="1"/>
</dbReference>
<evidence type="ECO:0000256" key="4">
    <source>
        <dbReference type="PROSITE-ProRule" id="PRU00169"/>
    </source>
</evidence>
<dbReference type="CDD" id="cd18774">
    <property type="entry name" value="PDC2_HK_sensor"/>
    <property type="match status" value="1"/>
</dbReference>
<dbReference type="PRINTS" id="PR00344">
    <property type="entry name" value="BCTRLSENSOR"/>
</dbReference>
<dbReference type="SMART" id="SM00388">
    <property type="entry name" value="HisKA"/>
    <property type="match status" value="1"/>
</dbReference>
<keyword evidence="6" id="KW-0472">Membrane</keyword>
<dbReference type="Gene3D" id="1.10.287.130">
    <property type="match status" value="1"/>
</dbReference>